<comment type="caution">
    <text evidence="1">The sequence shown here is derived from an EMBL/GenBank/DDBJ whole genome shotgun (WGS) entry which is preliminary data.</text>
</comment>
<organism evidence="1 2">
    <name type="scientific">Prorocentrum cordatum</name>
    <dbReference type="NCBI Taxonomy" id="2364126"/>
    <lineage>
        <taxon>Eukaryota</taxon>
        <taxon>Sar</taxon>
        <taxon>Alveolata</taxon>
        <taxon>Dinophyceae</taxon>
        <taxon>Prorocentrales</taxon>
        <taxon>Prorocentraceae</taxon>
        <taxon>Prorocentrum</taxon>
    </lineage>
</organism>
<proteinExistence type="predicted"/>
<evidence type="ECO:0008006" key="3">
    <source>
        <dbReference type="Google" id="ProtNLM"/>
    </source>
</evidence>
<feature type="non-terminal residue" evidence="1">
    <location>
        <position position="1"/>
    </location>
</feature>
<gene>
    <name evidence="1" type="ORF">PCOR1329_LOCUS26557</name>
</gene>
<protein>
    <recommendedName>
        <fullName evidence="3">Peroxisomal membrane protein PEX16</fullName>
    </recommendedName>
</protein>
<name>A0ABN9S525_9DINO</name>
<keyword evidence="2" id="KW-1185">Reference proteome</keyword>
<dbReference type="EMBL" id="CAUYUJ010009466">
    <property type="protein sequence ID" value="CAK0826882.1"/>
    <property type="molecule type" value="Genomic_DNA"/>
</dbReference>
<accession>A0ABN9S525</accession>
<reference evidence="1" key="1">
    <citation type="submission" date="2023-10" db="EMBL/GenBank/DDBJ databases">
        <authorList>
            <person name="Chen Y."/>
            <person name="Shah S."/>
            <person name="Dougan E. K."/>
            <person name="Thang M."/>
            <person name="Chan C."/>
        </authorList>
    </citation>
    <scope>NUCLEOTIDE SEQUENCE [LARGE SCALE GENOMIC DNA]</scope>
</reference>
<sequence>WLDVTVRSPFNPSLASAGRTPGAAAASGDRAKEARYGDQVHSIAVEAGGLLSAGAAAALAELAAASQAHGRLQRDGRRGTTARRLAKRLCNVVVLWAADATIAALGY</sequence>
<evidence type="ECO:0000313" key="2">
    <source>
        <dbReference type="Proteomes" id="UP001189429"/>
    </source>
</evidence>
<evidence type="ECO:0000313" key="1">
    <source>
        <dbReference type="EMBL" id="CAK0826882.1"/>
    </source>
</evidence>
<dbReference type="Proteomes" id="UP001189429">
    <property type="component" value="Unassembled WGS sequence"/>
</dbReference>